<evidence type="ECO:0000313" key="10">
    <source>
        <dbReference type="EMBL" id="PRR76951.1"/>
    </source>
</evidence>
<dbReference type="Gene3D" id="3.40.50.360">
    <property type="match status" value="1"/>
</dbReference>
<keyword evidence="6" id="KW-0408">Iron</keyword>
<keyword evidence="5" id="KW-0479">Metal-binding</keyword>
<dbReference type="Pfam" id="PF13237">
    <property type="entry name" value="Fer4_10"/>
    <property type="match status" value="1"/>
</dbReference>
<dbReference type="SUPFAM" id="SSF52218">
    <property type="entry name" value="Flavoproteins"/>
    <property type="match status" value="1"/>
</dbReference>
<dbReference type="PROSITE" id="PS00198">
    <property type="entry name" value="4FE4S_FER_1"/>
    <property type="match status" value="2"/>
</dbReference>
<name>A0A2T0B088_9CLOT</name>
<dbReference type="InterPro" id="IPR047964">
    <property type="entry name" value="EFR1-like"/>
</dbReference>
<dbReference type="InterPro" id="IPR017896">
    <property type="entry name" value="4Fe4S_Fe-S-bd"/>
</dbReference>
<feature type="domain" description="Flavodoxin-like" evidence="8">
    <location>
        <begin position="3"/>
        <end position="142"/>
    </location>
</feature>
<feature type="domain" description="4Fe-4S ferredoxin-type" evidence="9">
    <location>
        <begin position="186"/>
        <end position="215"/>
    </location>
</feature>
<evidence type="ECO:0000259" key="9">
    <source>
        <dbReference type="PROSITE" id="PS51379"/>
    </source>
</evidence>
<evidence type="ECO:0000256" key="4">
    <source>
        <dbReference type="ARBA" id="ARBA00022485"/>
    </source>
</evidence>
<sequence length="259" mass="29586">MKGILYYFSGTGNTKWVGDRFKDSFYKHGIEIDLVNIENVEEFEIDNYDFIILGTSVYAELEPKIVDDFIEKLPSNKNNMKAIVYSTQAAKTASAVSILKGKLEKKGYKVVAESMLQMSNNYYFGVGKKTEQHIFDIAKDNAYKQVNKVVENFLNNKDTKVHLSHLRIAGGKLMGKSYSRLFPKMSKNFTSTEECTKCGLCLRNCPKGNITFENSGAIFHGKCMFCMRCIHICPINAIRYKDKKIEQTQKDMIKNLILK</sequence>
<dbReference type="NCBIfam" id="NF038196">
    <property type="entry name" value="ferrodoxin_EFR1"/>
    <property type="match status" value="1"/>
</dbReference>
<dbReference type="AlphaFoldDB" id="A0A2T0B088"/>
<keyword evidence="4" id="KW-0004">4Fe-4S</keyword>
<evidence type="ECO:0000313" key="11">
    <source>
        <dbReference type="Proteomes" id="UP000239706"/>
    </source>
</evidence>
<keyword evidence="11" id="KW-1185">Reference proteome</keyword>
<keyword evidence="7" id="KW-0411">Iron-sulfur</keyword>
<dbReference type="Pfam" id="PF12724">
    <property type="entry name" value="Flavodoxin_5"/>
    <property type="match status" value="1"/>
</dbReference>
<dbReference type="InterPro" id="IPR017900">
    <property type="entry name" value="4Fe4S_Fe_S_CS"/>
</dbReference>
<protein>
    <recommendedName>
        <fullName evidence="3">Ferredoxin</fullName>
    </recommendedName>
</protein>
<evidence type="ECO:0000256" key="5">
    <source>
        <dbReference type="ARBA" id="ARBA00022723"/>
    </source>
</evidence>
<dbReference type="GO" id="GO:0016651">
    <property type="term" value="F:oxidoreductase activity, acting on NAD(P)H"/>
    <property type="evidence" value="ECO:0007669"/>
    <property type="project" value="UniProtKB-ARBA"/>
</dbReference>
<dbReference type="PROSITE" id="PS50902">
    <property type="entry name" value="FLAVODOXIN_LIKE"/>
    <property type="match status" value="1"/>
</dbReference>
<dbReference type="PANTHER" id="PTHR24960">
    <property type="entry name" value="PHOTOSYSTEM I IRON-SULFUR CENTER-RELATED"/>
    <property type="match status" value="1"/>
</dbReference>
<comment type="function">
    <text evidence="2">Ferredoxins are iron-sulfur proteins that transfer electrons in a wide variety of metabolic reactions.</text>
</comment>
<evidence type="ECO:0000259" key="8">
    <source>
        <dbReference type="PROSITE" id="PS50902"/>
    </source>
</evidence>
<dbReference type="RefSeq" id="WP_106064713.1">
    <property type="nucleotide sequence ID" value="NZ_PVXO01000071.1"/>
</dbReference>
<dbReference type="InterPro" id="IPR008254">
    <property type="entry name" value="Flavodoxin/NO_synth"/>
</dbReference>
<dbReference type="Proteomes" id="UP000239706">
    <property type="component" value="Unassembled WGS sequence"/>
</dbReference>
<dbReference type="InterPro" id="IPR050157">
    <property type="entry name" value="PSI_iron-sulfur_center"/>
</dbReference>
<comment type="caution">
    <text evidence="10">The sequence shown here is derived from an EMBL/GenBank/DDBJ whole genome shotgun (WGS) entry which is preliminary data.</text>
</comment>
<proteinExistence type="predicted"/>
<dbReference type="SUPFAM" id="SSF54862">
    <property type="entry name" value="4Fe-4S ferredoxins"/>
    <property type="match status" value="1"/>
</dbReference>
<gene>
    <name evidence="10" type="ORF">CLLI_26900</name>
</gene>
<dbReference type="GO" id="GO:0051539">
    <property type="term" value="F:4 iron, 4 sulfur cluster binding"/>
    <property type="evidence" value="ECO:0007669"/>
    <property type="project" value="UniProtKB-KW"/>
</dbReference>
<evidence type="ECO:0000256" key="6">
    <source>
        <dbReference type="ARBA" id="ARBA00023004"/>
    </source>
</evidence>
<dbReference type="Gene3D" id="3.30.70.20">
    <property type="match status" value="1"/>
</dbReference>
<feature type="domain" description="4Fe-4S ferredoxin-type" evidence="9">
    <location>
        <begin position="218"/>
        <end position="243"/>
    </location>
</feature>
<dbReference type="OrthoDB" id="9813995at2"/>
<evidence type="ECO:0000256" key="1">
    <source>
        <dbReference type="ARBA" id="ARBA00001966"/>
    </source>
</evidence>
<evidence type="ECO:0000256" key="2">
    <source>
        <dbReference type="ARBA" id="ARBA00003532"/>
    </source>
</evidence>
<organism evidence="10 11">
    <name type="scientific">Clostridium liquoris</name>
    <dbReference type="NCBI Taxonomy" id="1289519"/>
    <lineage>
        <taxon>Bacteria</taxon>
        <taxon>Bacillati</taxon>
        <taxon>Bacillota</taxon>
        <taxon>Clostridia</taxon>
        <taxon>Eubacteriales</taxon>
        <taxon>Clostridiaceae</taxon>
        <taxon>Clostridium</taxon>
    </lineage>
</organism>
<dbReference type="InterPro" id="IPR029039">
    <property type="entry name" value="Flavoprotein-like_sf"/>
</dbReference>
<accession>A0A2T0B088</accession>
<dbReference type="PROSITE" id="PS51379">
    <property type="entry name" value="4FE4S_FER_2"/>
    <property type="match status" value="2"/>
</dbReference>
<evidence type="ECO:0000256" key="3">
    <source>
        <dbReference type="ARBA" id="ARBA00013529"/>
    </source>
</evidence>
<reference evidence="10 11" key="1">
    <citation type="submission" date="2018-03" db="EMBL/GenBank/DDBJ databases">
        <title>Genome sequence of Clostridium liquoris DSM 100320.</title>
        <authorList>
            <person name="Poehlein A."/>
            <person name="Daniel R."/>
        </authorList>
    </citation>
    <scope>NUCLEOTIDE SEQUENCE [LARGE SCALE GENOMIC DNA]</scope>
    <source>
        <strain evidence="10 11">DSM 100320</strain>
    </source>
</reference>
<evidence type="ECO:0000256" key="7">
    <source>
        <dbReference type="ARBA" id="ARBA00023014"/>
    </source>
</evidence>
<dbReference type="EMBL" id="PVXO01000071">
    <property type="protein sequence ID" value="PRR76951.1"/>
    <property type="molecule type" value="Genomic_DNA"/>
</dbReference>
<dbReference type="PANTHER" id="PTHR24960:SF79">
    <property type="entry name" value="PHOTOSYSTEM I IRON-SULFUR CENTER"/>
    <property type="match status" value="1"/>
</dbReference>
<dbReference type="InterPro" id="IPR026816">
    <property type="entry name" value="Flavodoxin_dom"/>
</dbReference>
<dbReference type="GO" id="GO:0046872">
    <property type="term" value="F:metal ion binding"/>
    <property type="evidence" value="ECO:0007669"/>
    <property type="project" value="UniProtKB-KW"/>
</dbReference>
<comment type="cofactor">
    <cofactor evidence="1">
        <name>[4Fe-4S] cluster</name>
        <dbReference type="ChEBI" id="CHEBI:49883"/>
    </cofactor>
</comment>
<dbReference type="GO" id="GO:0010181">
    <property type="term" value="F:FMN binding"/>
    <property type="evidence" value="ECO:0007669"/>
    <property type="project" value="InterPro"/>
</dbReference>